<accession>A0A5N7DJC8</accession>
<evidence type="ECO:0000256" key="1">
    <source>
        <dbReference type="SAM" id="SignalP"/>
    </source>
</evidence>
<dbReference type="AlphaFoldDB" id="A0A5N7DJC8"/>
<evidence type="ECO:0000313" key="2">
    <source>
        <dbReference type="EMBL" id="KAE8406556.1"/>
    </source>
</evidence>
<name>A0A5N7DJC8_9EURO</name>
<reference evidence="2 3" key="1">
    <citation type="submission" date="2019-04" db="EMBL/GenBank/DDBJ databases">
        <authorList>
            <consortium name="DOE Joint Genome Institute"/>
            <person name="Mondo S."/>
            <person name="Kjaerbolling I."/>
            <person name="Vesth T."/>
            <person name="Frisvad J.C."/>
            <person name="Nybo J.L."/>
            <person name="Theobald S."/>
            <person name="Kildgaard S."/>
            <person name="Isbrandt T."/>
            <person name="Kuo A."/>
            <person name="Sato A."/>
            <person name="Lyhne E.K."/>
            <person name="Kogle M.E."/>
            <person name="Wiebenga A."/>
            <person name="Kun R.S."/>
            <person name="Lubbers R.J."/>
            <person name="Makela M.R."/>
            <person name="Barry K."/>
            <person name="Chovatia M."/>
            <person name="Clum A."/>
            <person name="Daum C."/>
            <person name="Haridas S."/>
            <person name="He G."/>
            <person name="LaButti K."/>
            <person name="Lipzen A."/>
            <person name="Riley R."/>
            <person name="Salamov A."/>
            <person name="Simmons B.A."/>
            <person name="Magnuson J.K."/>
            <person name="Henrissat B."/>
            <person name="Mortensen U.H."/>
            <person name="Larsen T.O."/>
            <person name="Devries R.P."/>
            <person name="Grigoriev I.V."/>
            <person name="Machida M."/>
            <person name="Baker S.E."/>
            <person name="Andersen M.R."/>
            <person name="Cantor M.N."/>
            <person name="Hua S.X."/>
        </authorList>
    </citation>
    <scope>NUCLEOTIDE SEQUENCE [LARGE SCALE GENOMIC DNA]</scope>
    <source>
        <strain evidence="2 3">CBS 119388</strain>
    </source>
</reference>
<dbReference type="Proteomes" id="UP000325579">
    <property type="component" value="Unassembled WGS sequence"/>
</dbReference>
<organism evidence="2 3">
    <name type="scientific">Aspergillus pseudonomiae</name>
    <dbReference type="NCBI Taxonomy" id="1506151"/>
    <lineage>
        <taxon>Eukaryota</taxon>
        <taxon>Fungi</taxon>
        <taxon>Dikarya</taxon>
        <taxon>Ascomycota</taxon>
        <taxon>Pezizomycotina</taxon>
        <taxon>Eurotiomycetes</taxon>
        <taxon>Eurotiomycetidae</taxon>
        <taxon>Eurotiales</taxon>
        <taxon>Aspergillaceae</taxon>
        <taxon>Aspergillus</taxon>
        <taxon>Aspergillus subgen. Circumdati</taxon>
    </lineage>
</organism>
<evidence type="ECO:0000313" key="3">
    <source>
        <dbReference type="Proteomes" id="UP000325579"/>
    </source>
</evidence>
<sequence>MISMFGFLLIVWSMIAPTFSKNTPVVSMSFNPSSAKTARGSFSDSMIEGICEIMGDPFVPDGRVGFKIALYKRPRYVGLSTLGDD</sequence>
<feature type="signal peptide" evidence="1">
    <location>
        <begin position="1"/>
        <end position="20"/>
    </location>
</feature>
<dbReference type="GeneID" id="43666049"/>
<keyword evidence="1" id="KW-0732">Signal</keyword>
<protein>
    <submittedName>
        <fullName evidence="2">Uncharacterized protein</fullName>
    </submittedName>
</protein>
<dbReference type="RefSeq" id="XP_031943875.1">
    <property type="nucleotide sequence ID" value="XM_032081358.1"/>
</dbReference>
<proteinExistence type="predicted"/>
<feature type="chain" id="PRO_5024850391" evidence="1">
    <location>
        <begin position="21"/>
        <end position="85"/>
    </location>
</feature>
<dbReference type="EMBL" id="ML736753">
    <property type="protein sequence ID" value="KAE8406556.1"/>
    <property type="molecule type" value="Genomic_DNA"/>
</dbReference>
<keyword evidence="3" id="KW-1185">Reference proteome</keyword>
<gene>
    <name evidence="2" type="ORF">BDV37DRAFT_242796</name>
</gene>